<name>A0A0N8H815_9HYPO</name>
<accession>A0A0N8H815</accession>
<keyword evidence="4" id="KW-1185">Reference proteome</keyword>
<evidence type="ECO:0000256" key="2">
    <source>
        <dbReference type="SAM" id="SignalP"/>
    </source>
</evidence>
<feature type="region of interest" description="Disordered" evidence="1">
    <location>
        <begin position="154"/>
        <end position="175"/>
    </location>
</feature>
<feature type="signal peptide" evidence="2">
    <location>
        <begin position="1"/>
        <end position="22"/>
    </location>
</feature>
<gene>
    <name evidence="3" type="ORF">AK830_g3263</name>
</gene>
<dbReference type="Proteomes" id="UP000050424">
    <property type="component" value="Unassembled WGS sequence"/>
</dbReference>
<evidence type="ECO:0000313" key="3">
    <source>
        <dbReference type="EMBL" id="KPM43308.1"/>
    </source>
</evidence>
<organism evidence="3 4">
    <name type="scientific">Neonectria ditissima</name>
    <dbReference type="NCBI Taxonomy" id="78410"/>
    <lineage>
        <taxon>Eukaryota</taxon>
        <taxon>Fungi</taxon>
        <taxon>Dikarya</taxon>
        <taxon>Ascomycota</taxon>
        <taxon>Pezizomycotina</taxon>
        <taxon>Sordariomycetes</taxon>
        <taxon>Hypocreomycetidae</taxon>
        <taxon>Hypocreales</taxon>
        <taxon>Nectriaceae</taxon>
        <taxon>Neonectria</taxon>
    </lineage>
</organism>
<proteinExistence type="predicted"/>
<dbReference type="OrthoDB" id="5088781at2759"/>
<evidence type="ECO:0000256" key="1">
    <source>
        <dbReference type="SAM" id="MobiDB-lite"/>
    </source>
</evidence>
<evidence type="ECO:0008006" key="5">
    <source>
        <dbReference type="Google" id="ProtNLM"/>
    </source>
</evidence>
<protein>
    <recommendedName>
        <fullName evidence="5">PA14 domain-containing protein</fullName>
    </recommendedName>
</protein>
<feature type="chain" id="PRO_5006026238" description="PA14 domain-containing protein" evidence="2">
    <location>
        <begin position="23"/>
        <end position="865"/>
    </location>
</feature>
<evidence type="ECO:0000313" key="4">
    <source>
        <dbReference type="Proteomes" id="UP000050424"/>
    </source>
</evidence>
<dbReference type="AlphaFoldDB" id="A0A0N8H815"/>
<sequence>MVRHLFLSFLLAYSLTCWRASASPCLPKPPRYCSRKEWQNDILLKFMLQVDWHPQDVCTPGLEFVVVDPGGMGEIFSYGSPKTLAGYSTKNTQISHEAAFTATNHNLTATTPANYNSAVATFTEHDPNFNTTKTSQDSDASTLANNLPQSASTIARTSSDDTKTTLGHKTPVLTGNVPEDTKTVYEAISTVTEYGPDVAVTEVVMGSETSILIPRTVIRTAAAFTTTLPTSFRTIDTTEVEYPEATTTRTITVGSTTKTVYENTRTESIATATTFDALPNAISTCVDVRITGTNVHTVVTGALVRYLLRETIVDKETHTVIITLDPAVANTVFDYTATEEEFPTRTVVTVNEPSATELLTIPTTTKTAYQAIATKFISVITSTKTDIVTSSTFTTHDLTTETITAVSTEATTVFTTTITQFPMAKRAPATTLTALVVVTGCPEDAWVDEFGEDHFHSACLCLPGRLAFKRAAATQMGRVYKRAVTLTLPFMATTTLFNTSTETLVIGDATTLPRSTLTRDVTPTVQLVPIADTTVTHVSIGDAREATTEVTFTDRETVYGVSTVFGQSDVTQSSDYVAVQTQNAATDQTQNVEETSTSYFTSIHKITVNLQHFYRPTMNQTVHDVLTRTTPVAVTDVQKHILTKTIFTDATTTLSVEPTSTVGVITTHTEYTILTVNDNSTSTITTTQKVVQTITDYAEATVTCRMPILNGGLETDEDVWRLSGNDQVDASIVSPGYTSDFLLMSDNMFRYRLLEVFQNMRTCGGVKFACDYNWLFSNYYETVINGTTYVPYVRFYFNNELVSNRFPVGPEEVGVWMDGSFEFTSSPNGRDRIWIDASSPQPRTGPGGGDNFLSVDNIRCSPVLG</sequence>
<comment type="caution">
    <text evidence="3">The sequence shown here is derived from an EMBL/GenBank/DDBJ whole genome shotgun (WGS) entry which is preliminary data.</text>
</comment>
<dbReference type="EMBL" id="LKCW01000035">
    <property type="protein sequence ID" value="KPM43308.1"/>
    <property type="molecule type" value="Genomic_DNA"/>
</dbReference>
<dbReference type="STRING" id="78410.A0A0N8H815"/>
<reference evidence="3 4" key="1">
    <citation type="submission" date="2015-09" db="EMBL/GenBank/DDBJ databases">
        <title>Draft genome of a European isolate of the apple canker pathogen Neonectria ditissima.</title>
        <authorList>
            <person name="Gomez-Cortecero A."/>
            <person name="Harrison R.J."/>
            <person name="Armitage A.D."/>
        </authorList>
    </citation>
    <scope>NUCLEOTIDE SEQUENCE [LARGE SCALE GENOMIC DNA]</scope>
    <source>
        <strain evidence="3 4">R09/05</strain>
    </source>
</reference>
<keyword evidence="2" id="KW-0732">Signal</keyword>